<evidence type="ECO:0000256" key="3">
    <source>
        <dbReference type="ARBA" id="ARBA00023125"/>
    </source>
</evidence>
<protein>
    <submittedName>
        <fullName evidence="9">NFIL3 like protein</fullName>
    </submittedName>
</protein>
<comment type="similarity">
    <text evidence="1">Belongs to the bZIP family. NFIL3 subfamily.</text>
</comment>
<name>A0ABM2WZC2_MESAU</name>
<keyword evidence="4" id="KW-0804">Transcription</keyword>
<evidence type="ECO:0000256" key="2">
    <source>
        <dbReference type="ARBA" id="ARBA00023015"/>
    </source>
</evidence>
<dbReference type="PROSITE" id="PS50217">
    <property type="entry name" value="BZIP"/>
    <property type="match status" value="1"/>
</dbReference>
<evidence type="ECO:0000256" key="5">
    <source>
        <dbReference type="ARBA" id="ARBA00023242"/>
    </source>
</evidence>
<dbReference type="CDD" id="cd14694">
    <property type="entry name" value="bZIP_NFIL3"/>
    <property type="match status" value="1"/>
</dbReference>
<dbReference type="PROSITE" id="PS00036">
    <property type="entry name" value="BZIP_BASIC"/>
    <property type="match status" value="1"/>
</dbReference>
<dbReference type="InterPro" id="IPR047106">
    <property type="entry name" value="NFIL3-like_bZIP"/>
</dbReference>
<dbReference type="Proteomes" id="UP000886700">
    <property type="component" value="Unplaced"/>
</dbReference>
<reference evidence="9" key="1">
    <citation type="submission" date="2025-08" db="UniProtKB">
        <authorList>
            <consortium name="RefSeq"/>
        </authorList>
    </citation>
    <scope>IDENTIFICATION</scope>
    <source>
        <tissue evidence="9">Liver</tissue>
    </source>
</reference>
<dbReference type="Gene3D" id="1.20.5.170">
    <property type="match status" value="1"/>
</dbReference>
<keyword evidence="8" id="KW-1185">Reference proteome</keyword>
<dbReference type="GeneID" id="121136921"/>
<proteinExistence type="inferred from homology"/>
<evidence type="ECO:0000313" key="8">
    <source>
        <dbReference type="Proteomes" id="UP000886700"/>
    </source>
</evidence>
<keyword evidence="2" id="KW-0805">Transcription regulation</keyword>
<evidence type="ECO:0000256" key="4">
    <source>
        <dbReference type="ARBA" id="ARBA00023163"/>
    </source>
</evidence>
<organism evidence="8 9">
    <name type="scientific">Mesocricetus auratus</name>
    <name type="common">Golden hamster</name>
    <dbReference type="NCBI Taxonomy" id="10036"/>
    <lineage>
        <taxon>Eukaryota</taxon>
        <taxon>Metazoa</taxon>
        <taxon>Chordata</taxon>
        <taxon>Craniata</taxon>
        <taxon>Vertebrata</taxon>
        <taxon>Euteleostomi</taxon>
        <taxon>Mammalia</taxon>
        <taxon>Eutheria</taxon>
        <taxon>Euarchontoglires</taxon>
        <taxon>Glires</taxon>
        <taxon>Rodentia</taxon>
        <taxon>Myomorpha</taxon>
        <taxon>Muroidea</taxon>
        <taxon>Cricetidae</taxon>
        <taxon>Cricetinae</taxon>
        <taxon>Mesocricetus</taxon>
    </lineage>
</organism>
<evidence type="ECO:0000259" key="7">
    <source>
        <dbReference type="PROSITE" id="PS50217"/>
    </source>
</evidence>
<dbReference type="InterPro" id="IPR047229">
    <property type="entry name" value="NFIL3-like"/>
</dbReference>
<dbReference type="PANTHER" id="PTHR15284:SF7">
    <property type="entry name" value="NFIL3 LIKE PROTEIN"/>
    <property type="match status" value="1"/>
</dbReference>
<dbReference type="SUPFAM" id="SSF57959">
    <property type="entry name" value="Leucine zipper domain"/>
    <property type="match status" value="1"/>
</dbReference>
<feature type="region of interest" description="Disordered" evidence="6">
    <location>
        <begin position="1"/>
        <end position="24"/>
    </location>
</feature>
<dbReference type="InterPro" id="IPR004827">
    <property type="entry name" value="bZIP"/>
</dbReference>
<gene>
    <name evidence="9" type="primary">Nfilz</name>
</gene>
<dbReference type="RefSeq" id="XP_040594398.1">
    <property type="nucleotide sequence ID" value="XM_040738464.1"/>
</dbReference>
<sequence length="278" mass="30279">MNVDTLGLPSISQGPSKALWGTRRGPTMRRQREFMPEEKKDTIYWEKRRKNNEAAKRSREKRRLNDVAIEGRLTMLLEENAILRAELQALRLRFGLLPTVCGPRTLPLQALLWKSSWTEDSHSGADTFLPLPGAHGCLFKPYAVDSGFPGCSGCLVAQGWAGLAASPRFLRESEPLTPGIVDRAFHATFPAAIFGCHFLDGHVGPRTELKSCCGLWSPVPTGSHVPGPSDISLTSSESSMGFLPGVTCSVPGDRSEGLAQTSLPHKLRIKSQASSSLC</sequence>
<dbReference type="SMART" id="SM00338">
    <property type="entry name" value="BRLZ"/>
    <property type="match status" value="1"/>
</dbReference>
<keyword evidence="5" id="KW-0539">Nucleus</keyword>
<feature type="domain" description="BZIP" evidence="7">
    <location>
        <begin position="41"/>
        <end position="91"/>
    </location>
</feature>
<evidence type="ECO:0000256" key="1">
    <source>
        <dbReference type="ARBA" id="ARBA00006079"/>
    </source>
</evidence>
<dbReference type="PANTHER" id="PTHR15284">
    <property type="entry name" value="NUCLEAR FACTOR INTERLEUKIN-3-REGULATED PROTEIN"/>
    <property type="match status" value="1"/>
</dbReference>
<accession>A0ABM2WZC2</accession>
<evidence type="ECO:0000256" key="6">
    <source>
        <dbReference type="SAM" id="MobiDB-lite"/>
    </source>
</evidence>
<evidence type="ECO:0000313" key="9">
    <source>
        <dbReference type="RefSeq" id="XP_040594398.1"/>
    </source>
</evidence>
<keyword evidence="3" id="KW-0238">DNA-binding</keyword>
<dbReference type="Pfam" id="PF07716">
    <property type="entry name" value="bZIP_2"/>
    <property type="match status" value="1"/>
</dbReference>
<dbReference type="InterPro" id="IPR046347">
    <property type="entry name" value="bZIP_sf"/>
</dbReference>